<proteinExistence type="predicted"/>
<evidence type="ECO:0000256" key="1">
    <source>
        <dbReference type="SAM" id="SignalP"/>
    </source>
</evidence>
<evidence type="ECO:0000313" key="4">
    <source>
        <dbReference type="Proteomes" id="UP000248301"/>
    </source>
</evidence>
<accession>A0A318PTG3</accession>
<sequence length="145" mass="15003">MMFRPSILPMLGLGCAVAVATVAPAQARSVHISGQFATEHGATTTPGGGVTAWLNPKTNLVTYTMKWTGLSGKVTAIHFHGPAAPGQEADVLAPVGGPYVSPLRGSVLLSSEQARALMAGQVYVNLHTDAYPNGEARAQLAAEPR</sequence>
<reference evidence="3 4" key="1">
    <citation type="submission" date="2017-07" db="EMBL/GenBank/DDBJ databases">
        <title>A draft genome sequence of Gluconacetobacter entanii LTH 4560.</title>
        <authorList>
            <person name="Skraban J."/>
            <person name="Cleenwerck I."/>
            <person name="Vandamme P."/>
            <person name="Trcek J."/>
        </authorList>
    </citation>
    <scope>NUCLEOTIDE SEQUENCE [LARGE SCALE GENOMIC DNA]</scope>
    <source>
        <strain evidence="3 4">LTH 4560</strain>
    </source>
</reference>
<dbReference type="PROSITE" id="PS51257">
    <property type="entry name" value="PROKAR_LIPOPROTEIN"/>
    <property type="match status" value="1"/>
</dbReference>
<evidence type="ECO:0000313" key="3">
    <source>
        <dbReference type="EMBL" id="PYD62335.1"/>
    </source>
</evidence>
<keyword evidence="1" id="KW-0732">Signal</keyword>
<dbReference type="Pfam" id="PF07452">
    <property type="entry name" value="CHRD"/>
    <property type="match status" value="1"/>
</dbReference>
<name>A0A318PTG3_9PROT</name>
<evidence type="ECO:0000259" key="2">
    <source>
        <dbReference type="PROSITE" id="PS50933"/>
    </source>
</evidence>
<comment type="caution">
    <text evidence="3">The sequence shown here is derived from an EMBL/GenBank/DDBJ whole genome shotgun (WGS) entry which is preliminary data.</text>
</comment>
<dbReference type="SMART" id="SM00754">
    <property type="entry name" value="CHRD"/>
    <property type="match status" value="1"/>
</dbReference>
<dbReference type="AlphaFoldDB" id="A0A318PTG3"/>
<feature type="chain" id="PRO_5016278090" evidence="1">
    <location>
        <begin position="21"/>
        <end position="145"/>
    </location>
</feature>
<dbReference type="Proteomes" id="UP000248301">
    <property type="component" value="Unassembled WGS sequence"/>
</dbReference>
<dbReference type="InterPro" id="IPR010895">
    <property type="entry name" value="CHRD"/>
</dbReference>
<gene>
    <name evidence="3" type="ORF">CFR72_13145</name>
</gene>
<protein>
    <submittedName>
        <fullName evidence="3">CHRD domain-containing protein</fullName>
    </submittedName>
</protein>
<dbReference type="PROSITE" id="PS50933">
    <property type="entry name" value="CHRD"/>
    <property type="match status" value="1"/>
</dbReference>
<feature type="domain" description="CHRD" evidence="2">
    <location>
        <begin position="24"/>
        <end position="145"/>
    </location>
</feature>
<feature type="signal peptide" evidence="1">
    <location>
        <begin position="1"/>
        <end position="20"/>
    </location>
</feature>
<dbReference type="OrthoDB" id="571052at2"/>
<dbReference type="EMBL" id="NKUF01000039">
    <property type="protein sequence ID" value="PYD62335.1"/>
    <property type="molecule type" value="Genomic_DNA"/>
</dbReference>
<organism evidence="3 4">
    <name type="scientific">Gluconacetobacter entanii</name>
    <dbReference type="NCBI Taxonomy" id="108528"/>
    <lineage>
        <taxon>Bacteria</taxon>
        <taxon>Pseudomonadati</taxon>
        <taxon>Pseudomonadota</taxon>
        <taxon>Alphaproteobacteria</taxon>
        <taxon>Acetobacterales</taxon>
        <taxon>Acetobacteraceae</taxon>
        <taxon>Gluconacetobacter</taxon>
    </lineage>
</organism>